<reference evidence="1 2" key="1">
    <citation type="submission" date="2018-02" db="EMBL/GenBank/DDBJ databases">
        <title>Genomic Encyclopedia of Archaeal and Bacterial Type Strains, Phase II (KMG-II): from individual species to whole genera.</title>
        <authorList>
            <person name="Goeker M."/>
        </authorList>
    </citation>
    <scope>NUCLEOTIDE SEQUENCE [LARGE SCALE GENOMIC DNA]</scope>
    <source>
        <strain evidence="1 2">DSM 21165</strain>
    </source>
</reference>
<protein>
    <submittedName>
        <fullName evidence="1">Uncharacterized protein DUF1697</fullName>
    </submittedName>
</protein>
<dbReference type="PANTHER" id="PTHR36439">
    <property type="entry name" value="BLL4334 PROTEIN"/>
    <property type="match status" value="1"/>
</dbReference>
<proteinExistence type="predicted"/>
<dbReference type="InterPro" id="IPR012545">
    <property type="entry name" value="DUF1697"/>
</dbReference>
<gene>
    <name evidence="1" type="ORF">CLV33_101320</name>
</gene>
<evidence type="ECO:0000313" key="1">
    <source>
        <dbReference type="EMBL" id="PQV51397.1"/>
    </source>
</evidence>
<sequence length="72" mass="8263">MAALRDLLYNHDFKKVQTYIQSDNVVFHSSEEKKSSIKNKIHNAIASHFGFEVPILVKTPMGLQQIYNDCPN</sequence>
<evidence type="ECO:0000313" key="2">
    <source>
        <dbReference type="Proteomes" id="UP000251545"/>
    </source>
</evidence>
<dbReference type="PANTHER" id="PTHR36439:SF1">
    <property type="entry name" value="DUF1697 DOMAIN-CONTAINING PROTEIN"/>
    <property type="match status" value="1"/>
</dbReference>
<accession>A0A362X3S6</accession>
<dbReference type="EMBL" id="PVEO01000001">
    <property type="protein sequence ID" value="PQV51397.1"/>
    <property type="molecule type" value="Genomic_DNA"/>
</dbReference>
<dbReference type="SUPFAM" id="SSF160379">
    <property type="entry name" value="SP0830-like"/>
    <property type="match status" value="1"/>
</dbReference>
<dbReference type="Proteomes" id="UP000251545">
    <property type="component" value="Unassembled WGS sequence"/>
</dbReference>
<organism evidence="1 2">
    <name type="scientific">Jejuia pallidilutea</name>
    <dbReference type="NCBI Taxonomy" id="504487"/>
    <lineage>
        <taxon>Bacteria</taxon>
        <taxon>Pseudomonadati</taxon>
        <taxon>Bacteroidota</taxon>
        <taxon>Flavobacteriia</taxon>
        <taxon>Flavobacteriales</taxon>
        <taxon>Flavobacteriaceae</taxon>
        <taxon>Jejuia</taxon>
    </lineage>
</organism>
<dbReference type="Gene3D" id="3.30.70.1280">
    <property type="entry name" value="SP0830-like domains"/>
    <property type="match status" value="1"/>
</dbReference>
<name>A0A362X3S6_9FLAO</name>
<dbReference type="Pfam" id="PF08002">
    <property type="entry name" value="DUF1697"/>
    <property type="match status" value="1"/>
</dbReference>
<comment type="caution">
    <text evidence="1">The sequence shown here is derived from an EMBL/GenBank/DDBJ whole genome shotgun (WGS) entry which is preliminary data.</text>
</comment>
<dbReference type="AlphaFoldDB" id="A0A362X3S6"/>